<gene>
    <name evidence="2" type="ORF">D9757_008784</name>
</gene>
<proteinExistence type="predicted"/>
<feature type="coiled-coil region" evidence="1">
    <location>
        <begin position="35"/>
        <end position="84"/>
    </location>
</feature>
<dbReference type="Proteomes" id="UP000518752">
    <property type="component" value="Unassembled WGS sequence"/>
</dbReference>
<evidence type="ECO:0000313" key="3">
    <source>
        <dbReference type="Proteomes" id="UP000518752"/>
    </source>
</evidence>
<keyword evidence="3" id="KW-1185">Reference proteome</keyword>
<sequence length="89" mass="10513">MIQIPHRVQAKRPRVCTPVPVEISDDSDEDPDMSLVEEQRKFEKVDAALKEAKRSRKHAISEMLKRVEEETERVKRETRQMLARFERPA</sequence>
<dbReference type="AlphaFoldDB" id="A0A8H5M176"/>
<name>A0A8H5M176_9AGAR</name>
<dbReference type="EMBL" id="JAACJN010000085">
    <property type="protein sequence ID" value="KAF5377108.1"/>
    <property type="molecule type" value="Genomic_DNA"/>
</dbReference>
<accession>A0A8H5M176</accession>
<organism evidence="2 3">
    <name type="scientific">Collybiopsis confluens</name>
    <dbReference type="NCBI Taxonomy" id="2823264"/>
    <lineage>
        <taxon>Eukaryota</taxon>
        <taxon>Fungi</taxon>
        <taxon>Dikarya</taxon>
        <taxon>Basidiomycota</taxon>
        <taxon>Agaricomycotina</taxon>
        <taxon>Agaricomycetes</taxon>
        <taxon>Agaricomycetidae</taxon>
        <taxon>Agaricales</taxon>
        <taxon>Marasmiineae</taxon>
        <taxon>Omphalotaceae</taxon>
        <taxon>Collybiopsis</taxon>
    </lineage>
</organism>
<protein>
    <submittedName>
        <fullName evidence="2">Uncharacterized protein</fullName>
    </submittedName>
</protein>
<evidence type="ECO:0000256" key="1">
    <source>
        <dbReference type="SAM" id="Coils"/>
    </source>
</evidence>
<keyword evidence="1" id="KW-0175">Coiled coil</keyword>
<comment type="caution">
    <text evidence="2">The sequence shown here is derived from an EMBL/GenBank/DDBJ whole genome shotgun (WGS) entry which is preliminary data.</text>
</comment>
<evidence type="ECO:0000313" key="2">
    <source>
        <dbReference type="EMBL" id="KAF5377108.1"/>
    </source>
</evidence>
<reference evidence="2 3" key="1">
    <citation type="journal article" date="2020" name="ISME J.">
        <title>Uncovering the hidden diversity of litter-decomposition mechanisms in mushroom-forming fungi.</title>
        <authorList>
            <person name="Floudas D."/>
            <person name="Bentzer J."/>
            <person name="Ahren D."/>
            <person name="Johansson T."/>
            <person name="Persson P."/>
            <person name="Tunlid A."/>
        </authorList>
    </citation>
    <scope>NUCLEOTIDE SEQUENCE [LARGE SCALE GENOMIC DNA]</scope>
    <source>
        <strain evidence="2 3">CBS 406.79</strain>
    </source>
</reference>